<organism evidence="1 2">
    <name type="scientific">Fusarium redolens</name>
    <dbReference type="NCBI Taxonomy" id="48865"/>
    <lineage>
        <taxon>Eukaryota</taxon>
        <taxon>Fungi</taxon>
        <taxon>Dikarya</taxon>
        <taxon>Ascomycota</taxon>
        <taxon>Pezizomycotina</taxon>
        <taxon>Sordariomycetes</taxon>
        <taxon>Hypocreomycetidae</taxon>
        <taxon>Hypocreales</taxon>
        <taxon>Nectriaceae</taxon>
        <taxon>Fusarium</taxon>
        <taxon>Fusarium redolens species complex</taxon>
    </lineage>
</organism>
<comment type="caution">
    <text evidence="1">The sequence shown here is derived from an EMBL/GenBank/DDBJ whole genome shotgun (WGS) entry which is preliminary data.</text>
</comment>
<name>A0A9P9FXV7_FUSRE</name>
<reference evidence="1" key="1">
    <citation type="journal article" date="2021" name="Nat. Commun.">
        <title>Genetic determinants of endophytism in the Arabidopsis root mycobiome.</title>
        <authorList>
            <person name="Mesny F."/>
            <person name="Miyauchi S."/>
            <person name="Thiergart T."/>
            <person name="Pickel B."/>
            <person name="Atanasova L."/>
            <person name="Karlsson M."/>
            <person name="Huettel B."/>
            <person name="Barry K.W."/>
            <person name="Haridas S."/>
            <person name="Chen C."/>
            <person name="Bauer D."/>
            <person name="Andreopoulos W."/>
            <person name="Pangilinan J."/>
            <person name="LaButti K."/>
            <person name="Riley R."/>
            <person name="Lipzen A."/>
            <person name="Clum A."/>
            <person name="Drula E."/>
            <person name="Henrissat B."/>
            <person name="Kohler A."/>
            <person name="Grigoriev I.V."/>
            <person name="Martin F.M."/>
            <person name="Hacquard S."/>
        </authorList>
    </citation>
    <scope>NUCLEOTIDE SEQUENCE</scope>
    <source>
        <strain evidence="1">MPI-CAGE-AT-0023</strain>
    </source>
</reference>
<accession>A0A9P9FXV7</accession>
<dbReference type="GeneID" id="70220914"/>
<dbReference type="RefSeq" id="XP_046041522.1">
    <property type="nucleotide sequence ID" value="XM_046190960.1"/>
</dbReference>
<dbReference type="OrthoDB" id="5025021at2759"/>
<dbReference type="AlphaFoldDB" id="A0A9P9FXV7"/>
<gene>
    <name evidence="1" type="ORF">BKA55DRAFT_546828</name>
</gene>
<protein>
    <submittedName>
        <fullName evidence="1">Uncharacterized protein</fullName>
    </submittedName>
</protein>
<keyword evidence="2" id="KW-1185">Reference proteome</keyword>
<proteinExistence type="predicted"/>
<dbReference type="Proteomes" id="UP000720189">
    <property type="component" value="Unassembled WGS sequence"/>
</dbReference>
<sequence length="431" mass="46746">MYHAKSCISTRYKQQRSTDIAAQIRNRKIFDRQLSTKVSGHSVECWFQTHTQSQNHRSEAKPSTKTTSQAQFSNSYQNALLNPRPRPSPTLTLADFHIDNLRNTVVNSPGGQSSWISVVACPSNYWNCKCLTSGDRTGKVDGTLGDSVFSIKSGFYGIGKLNFYKSGNTFLMYKDGGDGKVIGTCYWNAGDAGKVCGITGGSTTVTGGPCVQSLTKSCLGVRHFTLVYSLTASIRFHHAFFSTVSRPFLVSTQAGFATAGLCRPSTTASLAAPTITTTTLAESTTTIVAATTTTTTAPEGTAIVAVLSDGTVTDTYLTSSLILSDQGDIPARFTLEPSTGRLTTTTADGTKYYLQTVIPLGPQLSFQFDTCQNIVNNQYRYFVKCDVVAGFLSCESESGSTPIYWHIESNNIFYGNEKVLTDVTTAQFRFQ</sequence>
<dbReference type="EMBL" id="JAGMUX010000032">
    <property type="protein sequence ID" value="KAH7210751.1"/>
    <property type="molecule type" value="Genomic_DNA"/>
</dbReference>
<evidence type="ECO:0000313" key="1">
    <source>
        <dbReference type="EMBL" id="KAH7210751.1"/>
    </source>
</evidence>
<evidence type="ECO:0000313" key="2">
    <source>
        <dbReference type="Proteomes" id="UP000720189"/>
    </source>
</evidence>